<comment type="caution">
    <text evidence="1">The sequence shown here is derived from an EMBL/GenBank/DDBJ whole genome shotgun (WGS) entry which is preliminary data.</text>
</comment>
<keyword evidence="2" id="KW-1185">Reference proteome</keyword>
<feature type="non-terminal residue" evidence="1">
    <location>
        <position position="69"/>
    </location>
</feature>
<reference evidence="1 2" key="1">
    <citation type="journal article" date="2023" name="Plants (Basel)">
        <title>Bridging the Gap: Combining Genomics and Transcriptomics Approaches to Understand Stylosanthes scabra, an Orphan Legume from the Brazilian Caatinga.</title>
        <authorList>
            <person name="Ferreira-Neto J.R.C."/>
            <person name="da Silva M.D."/>
            <person name="Binneck E."/>
            <person name="de Melo N.F."/>
            <person name="da Silva R.H."/>
            <person name="de Melo A.L.T.M."/>
            <person name="Pandolfi V."/>
            <person name="Bustamante F.O."/>
            <person name="Brasileiro-Vidal A.C."/>
            <person name="Benko-Iseppon A.M."/>
        </authorList>
    </citation>
    <scope>NUCLEOTIDE SEQUENCE [LARGE SCALE GENOMIC DNA]</scope>
    <source>
        <tissue evidence="1">Leaves</tissue>
    </source>
</reference>
<proteinExistence type="predicted"/>
<evidence type="ECO:0000313" key="2">
    <source>
        <dbReference type="Proteomes" id="UP001341840"/>
    </source>
</evidence>
<accession>A0ABU6XWE7</accession>
<protein>
    <submittedName>
        <fullName evidence="1">Uncharacterized protein</fullName>
    </submittedName>
</protein>
<dbReference type="Proteomes" id="UP001341840">
    <property type="component" value="Unassembled WGS sequence"/>
</dbReference>
<name>A0ABU6XWE7_9FABA</name>
<gene>
    <name evidence="1" type="ORF">PIB30_099003</name>
</gene>
<evidence type="ECO:0000313" key="1">
    <source>
        <dbReference type="EMBL" id="MED6201825.1"/>
    </source>
</evidence>
<organism evidence="1 2">
    <name type="scientific">Stylosanthes scabra</name>
    <dbReference type="NCBI Taxonomy" id="79078"/>
    <lineage>
        <taxon>Eukaryota</taxon>
        <taxon>Viridiplantae</taxon>
        <taxon>Streptophyta</taxon>
        <taxon>Embryophyta</taxon>
        <taxon>Tracheophyta</taxon>
        <taxon>Spermatophyta</taxon>
        <taxon>Magnoliopsida</taxon>
        <taxon>eudicotyledons</taxon>
        <taxon>Gunneridae</taxon>
        <taxon>Pentapetalae</taxon>
        <taxon>rosids</taxon>
        <taxon>fabids</taxon>
        <taxon>Fabales</taxon>
        <taxon>Fabaceae</taxon>
        <taxon>Papilionoideae</taxon>
        <taxon>50 kb inversion clade</taxon>
        <taxon>dalbergioids sensu lato</taxon>
        <taxon>Dalbergieae</taxon>
        <taxon>Pterocarpus clade</taxon>
        <taxon>Stylosanthes</taxon>
    </lineage>
</organism>
<sequence length="69" mass="7391">MVMGSLALGKVHGVCDGDNFAGLGSSRTKRGSSGGLDNGLAVERVVIGVRIRGFVCGDRSRWRRQRMAR</sequence>
<dbReference type="EMBL" id="JASCZI010214045">
    <property type="protein sequence ID" value="MED6201825.1"/>
    <property type="molecule type" value="Genomic_DNA"/>
</dbReference>